<proteinExistence type="predicted"/>
<comment type="caution">
    <text evidence="2">The sequence shown here is derived from an EMBL/GenBank/DDBJ whole genome shotgun (WGS) entry which is preliminary data.</text>
</comment>
<feature type="compositionally biased region" description="Polar residues" evidence="1">
    <location>
        <begin position="1"/>
        <end position="13"/>
    </location>
</feature>
<evidence type="ECO:0000313" key="2">
    <source>
        <dbReference type="EMBL" id="KAK4878082.1"/>
    </source>
</evidence>
<dbReference type="EMBL" id="JARPUR010000004">
    <property type="protein sequence ID" value="KAK4878082.1"/>
    <property type="molecule type" value="Genomic_DNA"/>
</dbReference>
<dbReference type="Proteomes" id="UP001353858">
    <property type="component" value="Unassembled WGS sequence"/>
</dbReference>
<name>A0AAN7P6S7_9COLE</name>
<feature type="compositionally biased region" description="Pro residues" evidence="1">
    <location>
        <begin position="65"/>
        <end position="74"/>
    </location>
</feature>
<feature type="region of interest" description="Disordered" evidence="1">
    <location>
        <begin position="152"/>
        <end position="202"/>
    </location>
</feature>
<feature type="compositionally biased region" description="Polar residues" evidence="1">
    <location>
        <begin position="152"/>
        <end position="165"/>
    </location>
</feature>
<dbReference type="AlphaFoldDB" id="A0AAN7P6S7"/>
<protein>
    <submittedName>
        <fullName evidence="2">Uncharacterized protein</fullName>
    </submittedName>
</protein>
<reference evidence="3" key="1">
    <citation type="submission" date="2023-01" db="EMBL/GenBank/DDBJ databases">
        <title>Key to firefly adult light organ development and bioluminescence: homeobox transcription factors regulate luciferase expression and transportation to peroxisome.</title>
        <authorList>
            <person name="Fu X."/>
        </authorList>
    </citation>
    <scope>NUCLEOTIDE SEQUENCE [LARGE SCALE GENOMIC DNA]</scope>
</reference>
<accession>A0AAN7P6S7</accession>
<gene>
    <name evidence="2" type="ORF">RN001_010588</name>
</gene>
<evidence type="ECO:0000256" key="1">
    <source>
        <dbReference type="SAM" id="MobiDB-lite"/>
    </source>
</evidence>
<keyword evidence="3" id="KW-1185">Reference proteome</keyword>
<organism evidence="2 3">
    <name type="scientific">Aquatica leii</name>
    <dbReference type="NCBI Taxonomy" id="1421715"/>
    <lineage>
        <taxon>Eukaryota</taxon>
        <taxon>Metazoa</taxon>
        <taxon>Ecdysozoa</taxon>
        <taxon>Arthropoda</taxon>
        <taxon>Hexapoda</taxon>
        <taxon>Insecta</taxon>
        <taxon>Pterygota</taxon>
        <taxon>Neoptera</taxon>
        <taxon>Endopterygota</taxon>
        <taxon>Coleoptera</taxon>
        <taxon>Polyphaga</taxon>
        <taxon>Elateriformia</taxon>
        <taxon>Elateroidea</taxon>
        <taxon>Lampyridae</taxon>
        <taxon>Luciolinae</taxon>
        <taxon>Aquatica</taxon>
    </lineage>
</organism>
<sequence length="248" mass="26424">MRRNNTCILSSSWRMDHPQSKSTISSTSSTSDERKPTAKFGSASPQAVRKLLALSEQTKTRPHQPRQPPLPPGFNAPQHSPAVRRAPSSTGSYSSYGSSSSCGVSTAARSMHERSHSDTPTPLPSVALSAESSSVTSLNNLLLRKTLTSGSVAFSDSSHSTNSSAGDGPTGLPHYYQSQARCPSPSRHPPSIAGAGRRQPPAYSVAAQMARLHRLGCAHSHEGVTQGFHYHTDPDTDHDEEETQVSAV</sequence>
<feature type="region of interest" description="Disordered" evidence="1">
    <location>
        <begin position="1"/>
        <end position="128"/>
    </location>
</feature>
<feature type="compositionally biased region" description="Low complexity" evidence="1">
    <location>
        <begin position="88"/>
        <end position="106"/>
    </location>
</feature>
<feature type="compositionally biased region" description="Acidic residues" evidence="1">
    <location>
        <begin position="236"/>
        <end position="248"/>
    </location>
</feature>
<evidence type="ECO:0000313" key="3">
    <source>
        <dbReference type="Proteomes" id="UP001353858"/>
    </source>
</evidence>
<feature type="region of interest" description="Disordered" evidence="1">
    <location>
        <begin position="226"/>
        <end position="248"/>
    </location>
</feature>
<feature type="compositionally biased region" description="Low complexity" evidence="1">
    <location>
        <begin position="20"/>
        <end position="30"/>
    </location>
</feature>